<dbReference type="GO" id="GO:0005886">
    <property type="term" value="C:plasma membrane"/>
    <property type="evidence" value="ECO:0007669"/>
    <property type="project" value="TreeGrafter"/>
</dbReference>
<proteinExistence type="predicted"/>
<dbReference type="SUPFAM" id="SSF48403">
    <property type="entry name" value="Ankyrin repeat"/>
    <property type="match status" value="2"/>
</dbReference>
<dbReference type="PROSITE" id="PS50297">
    <property type="entry name" value="ANK_REP_REGION"/>
    <property type="match status" value="3"/>
</dbReference>
<dbReference type="InterPro" id="IPR000651">
    <property type="entry name" value="Ras-like_Gua-exchang_fac_N"/>
</dbReference>
<feature type="compositionally biased region" description="Low complexity" evidence="4">
    <location>
        <begin position="164"/>
        <end position="185"/>
    </location>
</feature>
<keyword evidence="2" id="KW-0040">ANK repeat</keyword>
<evidence type="ECO:0000259" key="5">
    <source>
        <dbReference type="PROSITE" id="PS50009"/>
    </source>
</evidence>
<accession>A0A1Y1V2I5</accession>
<feature type="domain" description="Ras-GEF" evidence="5">
    <location>
        <begin position="1259"/>
        <end position="1511"/>
    </location>
</feature>
<dbReference type="CDD" id="cd06224">
    <property type="entry name" value="REM"/>
    <property type="match status" value="1"/>
</dbReference>
<dbReference type="InterPro" id="IPR008937">
    <property type="entry name" value="Ras-like_GEF"/>
</dbReference>
<dbReference type="OrthoDB" id="546434at2759"/>
<dbReference type="GO" id="GO:0007265">
    <property type="term" value="P:Ras protein signal transduction"/>
    <property type="evidence" value="ECO:0007669"/>
    <property type="project" value="TreeGrafter"/>
</dbReference>
<dbReference type="InterPro" id="IPR036770">
    <property type="entry name" value="Ankyrin_rpt-contain_sf"/>
</dbReference>
<feature type="region of interest" description="Disordered" evidence="4">
    <location>
        <begin position="1207"/>
        <end position="1230"/>
    </location>
</feature>
<dbReference type="Pfam" id="PF12796">
    <property type="entry name" value="Ank_2"/>
    <property type="match status" value="2"/>
</dbReference>
<dbReference type="Gene3D" id="1.20.870.10">
    <property type="entry name" value="Son of sevenless (SoS) protein Chain: S domain 1"/>
    <property type="match status" value="1"/>
</dbReference>
<dbReference type="InterPro" id="IPR023578">
    <property type="entry name" value="Ras_GEF_dom_sf"/>
</dbReference>
<protein>
    <submittedName>
        <fullName evidence="7">Ras GEF</fullName>
    </submittedName>
</protein>
<comment type="caution">
    <text evidence="7">The sequence shown here is derived from an EMBL/GenBank/DDBJ whole genome shotgun (WGS) entry which is preliminary data.</text>
</comment>
<dbReference type="InterPro" id="IPR002110">
    <property type="entry name" value="Ankyrin_rpt"/>
</dbReference>
<dbReference type="PANTHER" id="PTHR23113:SF370">
    <property type="entry name" value="RAS GUANINE NUCLEOTIDE EXCHANGE FACTOR P"/>
    <property type="match status" value="1"/>
</dbReference>
<dbReference type="GO" id="GO:0005085">
    <property type="term" value="F:guanyl-nucleotide exchange factor activity"/>
    <property type="evidence" value="ECO:0007669"/>
    <property type="project" value="UniProtKB-KW"/>
</dbReference>
<evidence type="ECO:0000313" key="8">
    <source>
        <dbReference type="Proteomes" id="UP000193719"/>
    </source>
</evidence>
<feature type="region of interest" description="Disordered" evidence="4">
    <location>
        <begin position="214"/>
        <end position="246"/>
    </location>
</feature>
<dbReference type="SMART" id="SM00147">
    <property type="entry name" value="RasGEF"/>
    <property type="match status" value="1"/>
</dbReference>
<dbReference type="EMBL" id="MCFH01000039">
    <property type="protein sequence ID" value="ORX45619.1"/>
    <property type="molecule type" value="Genomic_DNA"/>
</dbReference>
<dbReference type="CDD" id="cd00155">
    <property type="entry name" value="RasGEF"/>
    <property type="match status" value="1"/>
</dbReference>
<dbReference type="InterPro" id="IPR001895">
    <property type="entry name" value="RASGEF_cat_dom"/>
</dbReference>
<reference evidence="7 8" key="2">
    <citation type="submission" date="2016-08" db="EMBL/GenBank/DDBJ databases">
        <title>Pervasive Adenine N6-methylation of Active Genes in Fungi.</title>
        <authorList>
            <consortium name="DOE Joint Genome Institute"/>
            <person name="Mondo S.J."/>
            <person name="Dannebaum R.O."/>
            <person name="Kuo R.C."/>
            <person name="Labutti K."/>
            <person name="Haridas S."/>
            <person name="Kuo A."/>
            <person name="Salamov A."/>
            <person name="Ahrendt S.R."/>
            <person name="Lipzen A."/>
            <person name="Sullivan W."/>
            <person name="Andreopoulos W.B."/>
            <person name="Clum A."/>
            <person name="Lindquist E."/>
            <person name="Daum C."/>
            <person name="Ramamoorthy G.K."/>
            <person name="Gryganskyi A."/>
            <person name="Culley D."/>
            <person name="Magnuson J.K."/>
            <person name="James T.Y."/>
            <person name="O'Malley M.A."/>
            <person name="Stajich J.E."/>
            <person name="Spatafora J.W."/>
            <person name="Visel A."/>
            <person name="Grigoriev I.V."/>
        </authorList>
    </citation>
    <scope>NUCLEOTIDE SEQUENCE [LARGE SCALE GENOMIC DNA]</scope>
    <source>
        <strain evidence="8">finn</strain>
    </source>
</reference>
<feature type="region of interest" description="Disordered" evidence="4">
    <location>
        <begin position="154"/>
        <end position="192"/>
    </location>
</feature>
<dbReference type="Proteomes" id="UP000193719">
    <property type="component" value="Unassembled WGS sequence"/>
</dbReference>
<dbReference type="InterPro" id="IPR036964">
    <property type="entry name" value="RASGEF_cat_dom_sf"/>
</dbReference>
<evidence type="ECO:0000256" key="4">
    <source>
        <dbReference type="SAM" id="MobiDB-lite"/>
    </source>
</evidence>
<feature type="repeat" description="ANK" evidence="2">
    <location>
        <begin position="343"/>
        <end position="375"/>
    </location>
</feature>
<dbReference type="SMART" id="SM00248">
    <property type="entry name" value="ANK"/>
    <property type="match status" value="5"/>
</dbReference>
<reference evidence="7 8" key="1">
    <citation type="submission" date="2016-08" db="EMBL/GenBank/DDBJ databases">
        <title>Genomes of anaerobic fungi encode conserved fungal cellulosomes for biomass hydrolysis.</title>
        <authorList>
            <consortium name="DOE Joint Genome Institute"/>
            <person name="Haitjema C.H."/>
            <person name="Gilmore S.P."/>
            <person name="Henske J.K."/>
            <person name="Solomon K.V."/>
            <person name="De Groot R."/>
            <person name="Kuo A."/>
            <person name="Mondo S.J."/>
            <person name="Salamov A.A."/>
            <person name="Labutti K."/>
            <person name="Zhao Z."/>
            <person name="Chiniquy J."/>
            <person name="Barry K."/>
            <person name="Brewer H.M."/>
            <person name="Purvine S.O."/>
            <person name="Wright A.T."/>
            <person name="Boxma B."/>
            <person name="Van Alen T."/>
            <person name="Hackstein J.H."/>
            <person name="Baker S.E."/>
            <person name="Grigoriev I.V."/>
            <person name="O'Malley M.A."/>
        </authorList>
    </citation>
    <scope>NUCLEOTIDE SEQUENCE [LARGE SCALE GENOMIC DNA]</scope>
    <source>
        <strain evidence="8">finn</strain>
    </source>
</reference>
<dbReference type="Pfam" id="PF00023">
    <property type="entry name" value="Ank"/>
    <property type="match status" value="1"/>
</dbReference>
<organism evidence="7 8">
    <name type="scientific">Piromyces finnis</name>
    <dbReference type="NCBI Taxonomy" id="1754191"/>
    <lineage>
        <taxon>Eukaryota</taxon>
        <taxon>Fungi</taxon>
        <taxon>Fungi incertae sedis</taxon>
        <taxon>Chytridiomycota</taxon>
        <taxon>Chytridiomycota incertae sedis</taxon>
        <taxon>Neocallimastigomycetes</taxon>
        <taxon>Neocallimastigales</taxon>
        <taxon>Neocallimastigaceae</taxon>
        <taxon>Piromyces</taxon>
    </lineage>
</organism>
<feature type="repeat" description="ANK" evidence="2">
    <location>
        <begin position="78"/>
        <end position="110"/>
    </location>
</feature>
<gene>
    <name evidence="7" type="ORF">BCR36DRAFT_358175</name>
</gene>
<sequence>MKGIKLWKKENDVVSRENENKFENRVSTLPMYEIDRESFHGQSLFNTCLGMNENELKKNIKKSWNLMLNGIDTPLDDYGNTALHLATIQNDYELVSLLLLKGADPNVRNNGNVKPRMIAKIMEFPDIYKILLMHENEKYMNFVADYSQKNDENSNDNKTLIDQNCNSSTTTTIDNNNNNNGNNSTKGKSRRQKVSKLLYSLNFDDGECQNIIPSQISNSLPSNENLKELKNNNNNDDSNRNNNNNISKLHNILDKNINDSTNSIRNSTFGSTINKVNEDYNIDNNSIYTNFSNVHERQKNHQNHKKYFPKYYLTIFNMAYLGIYKEHIYSLLDSTMIEESDENGSTPLMKASYRGHVNVVEKLIEKKANVNACDNMGYPALIWAALKGHSKVCEILVKHGADVNSIYGKGKSHSVVTPLIAAAYSGSKNTVISLINLGADINKAVGPGNTTALMVATLKYKFDIVNELLNRGAQFDNDITWISNCAFFMKILEKGHNHWMVNENFIDSIIMDNGNSANTILTHLKNQILKENSKKTSIYTKQDKKNIKDMQSIYQHYILKNDNPEMKHVISSSIIKKNNSSMLSNESICIERNQKIKNKYTEIEEIFENCHYTPIIHELIQLIPLYGTDLDTMWFNILRCSFQLIELVNKNEKSQYMYLYSKCEYYLGIFTKEISKIIVIYNVDNKKEKNNYSLFNNTLLIAKIKDMLLRTNNELYKLYYDTTFAISCWPPMGASQNMVGKMINLVKETFYLTKLANATGYFQKIDTELTFEYKIEENFDNENITDFQTYQQLNNLKNYGKNIDNKNNEMENDNKKNELALSMEEFNTERDDNQLDFCKDIDDHIHHIEHASTELLQSIMHPNQNISILINNLREKIDILIYEINSNSYLNEYSENELFLQEDIDVIILQMKNITGEVEGFLKKCIKNPLKNIFTEQINDIKNLEEKIDSIFVNIKEEKEGEEDNEQCWNSEQICSNLNYILPPCMKKIRLLGFMAKKASEKIQKIVNDSKIKNLDQQRKHFKFFGKANFKNNEIKVDNIEISDELKNRLKEDVTDLIFEDEKSTVRIIKGGKLMKLIECLSWPNDDFFEEINGFRIDDSFYNEFLMTHHSFISSKDLYKYIIKNYENTQPPSKLNNVEYELVSKKKIIPTQIHIVNMIGKWIETLKLEDSCMNDDIIDEYITFVDEALKSELKGFSKELKHISKNNDKKKPLLKKGNNTKSKNENEEQPVLPKHITMNNLDQLQSLLENDNHYIFSIPEKEFARQLTLIESEYYKSVTGTECLDQIWGTKRQKEFKQPSDVLEYPNVSRMIFHTNQLTTWVASCVLNSEILKERENTLKYFAQLAIECSKINNFNGVTAIVAGLSMGPVYRLHNTWRVFNEKNKELSESYSNVSDLVSPKGQYSNYRKKLKELDDKNEQIMPFLGVYFTDLTFVELGNADYIAKTSNINFEKRRKAAKIINEIKHYQNKTFNFIPVKPIQDFIINLDKYKNQPFYTEDELYDLSLKYEKREEDDDEDDE</sequence>
<dbReference type="Gene3D" id="1.25.40.20">
    <property type="entry name" value="Ankyrin repeat-containing domain"/>
    <property type="match status" value="2"/>
</dbReference>
<evidence type="ECO:0000259" key="6">
    <source>
        <dbReference type="PROSITE" id="PS50212"/>
    </source>
</evidence>
<dbReference type="Pfam" id="PF00618">
    <property type="entry name" value="RasGEF_N"/>
    <property type="match status" value="1"/>
</dbReference>
<dbReference type="Pfam" id="PF00617">
    <property type="entry name" value="RasGEF"/>
    <property type="match status" value="1"/>
</dbReference>
<dbReference type="PROSITE" id="PS50212">
    <property type="entry name" value="RASGEF_NTER"/>
    <property type="match status" value="1"/>
</dbReference>
<keyword evidence="1 3" id="KW-0344">Guanine-nucleotide releasing factor</keyword>
<feature type="domain" description="N-terminal Ras-GEF" evidence="6">
    <location>
        <begin position="1065"/>
        <end position="1208"/>
    </location>
</feature>
<feature type="compositionally biased region" description="Low complexity" evidence="4">
    <location>
        <begin position="231"/>
        <end position="245"/>
    </location>
</feature>
<dbReference type="PRINTS" id="PR01415">
    <property type="entry name" value="ANKYRIN"/>
</dbReference>
<dbReference type="SUPFAM" id="SSF48366">
    <property type="entry name" value="Ras GEF"/>
    <property type="match status" value="1"/>
</dbReference>
<evidence type="ECO:0000313" key="7">
    <source>
        <dbReference type="EMBL" id="ORX45619.1"/>
    </source>
</evidence>
<name>A0A1Y1V2I5_9FUNG</name>
<dbReference type="STRING" id="1754191.A0A1Y1V2I5"/>
<dbReference type="SMART" id="SM00229">
    <property type="entry name" value="RasGEFN"/>
    <property type="match status" value="1"/>
</dbReference>
<evidence type="ECO:0000256" key="2">
    <source>
        <dbReference type="PROSITE-ProRule" id="PRU00023"/>
    </source>
</evidence>
<keyword evidence="8" id="KW-1185">Reference proteome</keyword>
<evidence type="ECO:0000256" key="3">
    <source>
        <dbReference type="PROSITE-ProRule" id="PRU00168"/>
    </source>
</evidence>
<feature type="repeat" description="ANK" evidence="2">
    <location>
        <begin position="376"/>
        <end position="408"/>
    </location>
</feature>
<evidence type="ECO:0000256" key="1">
    <source>
        <dbReference type="ARBA" id="ARBA00022658"/>
    </source>
</evidence>
<dbReference type="PANTHER" id="PTHR23113">
    <property type="entry name" value="GUANINE NUCLEOTIDE EXCHANGE FACTOR"/>
    <property type="match status" value="1"/>
</dbReference>
<dbReference type="PROSITE" id="PS50009">
    <property type="entry name" value="RASGEF_CAT"/>
    <property type="match status" value="1"/>
</dbReference>
<dbReference type="Gene3D" id="1.10.840.10">
    <property type="entry name" value="Ras guanine-nucleotide exchange factors catalytic domain"/>
    <property type="match status" value="1"/>
</dbReference>
<dbReference type="PROSITE" id="PS50088">
    <property type="entry name" value="ANK_REPEAT"/>
    <property type="match status" value="3"/>
</dbReference>